<feature type="transmembrane region" description="Helical" evidence="1">
    <location>
        <begin position="40"/>
        <end position="57"/>
    </location>
</feature>
<reference evidence="2 3" key="1">
    <citation type="submission" date="2015-03" db="EMBL/GenBank/DDBJ databases">
        <authorList>
            <person name="Murphy D."/>
        </authorList>
    </citation>
    <scope>NUCLEOTIDE SEQUENCE [LARGE SCALE GENOMIC DNA]</scope>
    <source>
        <strain evidence="2 3">FCF326</strain>
    </source>
</reference>
<feature type="transmembrane region" description="Helical" evidence="1">
    <location>
        <begin position="15"/>
        <end position="34"/>
    </location>
</feature>
<dbReference type="RefSeq" id="WP_046694712.1">
    <property type="nucleotide sequence ID" value="NZ_CAWMAB010000010.1"/>
</dbReference>
<gene>
    <name evidence="2" type="ORF">ERS008491_02686</name>
</gene>
<keyword evidence="1" id="KW-0812">Transmembrane</keyword>
<organism evidence="2 3">
    <name type="scientific">Yersinia kristensenii</name>
    <dbReference type="NCBI Taxonomy" id="28152"/>
    <lineage>
        <taxon>Bacteria</taxon>
        <taxon>Pseudomonadati</taxon>
        <taxon>Pseudomonadota</taxon>
        <taxon>Gammaproteobacteria</taxon>
        <taxon>Enterobacterales</taxon>
        <taxon>Yersiniaceae</taxon>
        <taxon>Yersinia</taxon>
    </lineage>
</organism>
<protein>
    <submittedName>
        <fullName evidence="2">Uncharacterized protein</fullName>
    </submittedName>
</protein>
<keyword evidence="1" id="KW-0472">Membrane</keyword>
<proteinExistence type="predicted"/>
<dbReference type="Proteomes" id="UP000045824">
    <property type="component" value="Unassembled WGS sequence"/>
</dbReference>
<dbReference type="AlphaFoldDB" id="A0A0T9LH61"/>
<evidence type="ECO:0000313" key="2">
    <source>
        <dbReference type="EMBL" id="CNE94940.1"/>
    </source>
</evidence>
<dbReference type="EMBL" id="CPYI01000010">
    <property type="protein sequence ID" value="CNE94940.1"/>
    <property type="molecule type" value="Genomic_DNA"/>
</dbReference>
<keyword evidence="1" id="KW-1133">Transmembrane helix</keyword>
<name>A0A0T9LH61_YERKR</name>
<sequence length="216" mass="24825">MTLKNKLLTSVKNNIFPYSLGIITIVLLDVWFFQGFNADWVSAFASIGTMIIAYAAFKSAPSWLNDKGFENAHKIIDGTKNMITLAKQLNSINLILYAASNDATKDSEINNQLKFLDVFTIHKLSLEQLVESQNIWNVRIKNISKFKFMLVNIDEYLKISRFNTFNIKIKTSNLPTNELFHHAESFNNQLSLFNKVISSCQFIYDDFDSNFEIIKL</sequence>
<evidence type="ECO:0000313" key="3">
    <source>
        <dbReference type="Proteomes" id="UP000045824"/>
    </source>
</evidence>
<evidence type="ECO:0000256" key="1">
    <source>
        <dbReference type="SAM" id="Phobius"/>
    </source>
</evidence>
<accession>A0A0T9LH61</accession>